<feature type="region of interest" description="Disordered" evidence="1">
    <location>
        <begin position="19"/>
        <end position="125"/>
    </location>
</feature>
<organism evidence="2 3">
    <name type="scientific">Colletotrichum sublineola</name>
    <name type="common">Sorghum anthracnose fungus</name>
    <dbReference type="NCBI Taxonomy" id="1173701"/>
    <lineage>
        <taxon>Eukaryota</taxon>
        <taxon>Fungi</taxon>
        <taxon>Dikarya</taxon>
        <taxon>Ascomycota</taxon>
        <taxon>Pezizomycotina</taxon>
        <taxon>Sordariomycetes</taxon>
        <taxon>Hypocreomycetidae</taxon>
        <taxon>Glomerellales</taxon>
        <taxon>Glomerellaceae</taxon>
        <taxon>Colletotrichum</taxon>
        <taxon>Colletotrichum graminicola species complex</taxon>
    </lineage>
</organism>
<feature type="non-terminal residue" evidence="2">
    <location>
        <position position="303"/>
    </location>
</feature>
<dbReference type="eggNOG" id="ENOG502SSXD">
    <property type="taxonomic scope" value="Eukaryota"/>
</dbReference>
<sequence>MPRLKVKRGTCVISWLAGLPFPLHPHPEPSTTSRAGIGRDETKLRKRKRQTSATDYTRPLVSPPNSPASATSRGIPQDHMCDSVQEDGSVPADATTPPPAKRSRQHVDDSDLTPTPRPIPSYPATSAVTLAPVTTLGPAASSDSASASETSSVTSSYYSKHSFASPSLTAKEKKRRRQSSPRKQTRIMAMERAFVPVSFGSTLDPPVALDALVNRIIALQKGRGVISHTERESVESEARGNRQFSWVEEQSFASSPTTTSTQPLVLPRDELGPTPSIQDVKRIWSDAEDCQTFQHIEGQWNCA</sequence>
<feature type="region of interest" description="Disordered" evidence="1">
    <location>
        <begin position="138"/>
        <end position="185"/>
    </location>
</feature>
<dbReference type="OrthoDB" id="4161186at2759"/>
<dbReference type="Proteomes" id="UP000027238">
    <property type="component" value="Unassembled WGS sequence"/>
</dbReference>
<proteinExistence type="predicted"/>
<accession>A0A066X6B9</accession>
<dbReference type="EMBL" id="JMSE01001128">
    <property type="protein sequence ID" value="KDN64517.1"/>
    <property type="molecule type" value="Genomic_DNA"/>
</dbReference>
<evidence type="ECO:0000256" key="1">
    <source>
        <dbReference type="SAM" id="MobiDB-lite"/>
    </source>
</evidence>
<protein>
    <submittedName>
        <fullName evidence="2">Uncharacterized protein</fullName>
    </submittedName>
</protein>
<reference evidence="3" key="1">
    <citation type="journal article" date="2014" name="Genome Announc.">
        <title>Draft genome sequence of Colletotrichum sublineola, a destructive pathogen of cultivated sorghum.</title>
        <authorList>
            <person name="Baroncelli R."/>
            <person name="Sanz-Martin J.M."/>
            <person name="Rech G.E."/>
            <person name="Sukno S.A."/>
            <person name="Thon M.R."/>
        </authorList>
    </citation>
    <scope>NUCLEOTIDE SEQUENCE [LARGE SCALE GENOMIC DNA]</scope>
    <source>
        <strain evidence="3">TX430BB</strain>
    </source>
</reference>
<evidence type="ECO:0000313" key="2">
    <source>
        <dbReference type="EMBL" id="KDN64517.1"/>
    </source>
</evidence>
<gene>
    <name evidence="2" type="ORF">CSUB01_12678</name>
</gene>
<feature type="compositionally biased region" description="Basic residues" evidence="1">
    <location>
        <begin position="172"/>
        <end position="185"/>
    </location>
</feature>
<keyword evidence="3" id="KW-1185">Reference proteome</keyword>
<dbReference type="HOGENOM" id="CLU_919945_0_0_1"/>
<feature type="region of interest" description="Disordered" evidence="1">
    <location>
        <begin position="249"/>
        <end position="272"/>
    </location>
</feature>
<dbReference type="AlphaFoldDB" id="A0A066X6B9"/>
<feature type="compositionally biased region" description="Polar residues" evidence="1">
    <location>
        <begin position="251"/>
        <end position="263"/>
    </location>
</feature>
<feature type="compositionally biased region" description="Low complexity" evidence="1">
    <location>
        <begin position="139"/>
        <end position="159"/>
    </location>
</feature>
<evidence type="ECO:0000313" key="3">
    <source>
        <dbReference type="Proteomes" id="UP000027238"/>
    </source>
</evidence>
<name>A0A066X6B9_COLSU</name>
<comment type="caution">
    <text evidence="2">The sequence shown here is derived from an EMBL/GenBank/DDBJ whole genome shotgun (WGS) entry which is preliminary data.</text>
</comment>
<dbReference type="STRING" id="1173701.A0A066X6B9"/>